<dbReference type="AlphaFoldDB" id="A0A8D8TES0"/>
<dbReference type="EMBL" id="HBUF01280587">
    <property type="protein sequence ID" value="CAG6687252.1"/>
    <property type="molecule type" value="Transcribed_RNA"/>
</dbReference>
<evidence type="ECO:0000256" key="1">
    <source>
        <dbReference type="SAM" id="Phobius"/>
    </source>
</evidence>
<dbReference type="EMBL" id="HBUF01280588">
    <property type="protein sequence ID" value="CAG6687256.1"/>
    <property type="molecule type" value="Transcribed_RNA"/>
</dbReference>
<feature type="transmembrane region" description="Helical" evidence="1">
    <location>
        <begin position="60"/>
        <end position="81"/>
    </location>
</feature>
<keyword evidence="1" id="KW-1133">Transmembrane helix</keyword>
<evidence type="ECO:0000313" key="3">
    <source>
        <dbReference type="EMBL" id="CAG6687246.1"/>
    </source>
</evidence>
<reference evidence="3" key="1">
    <citation type="submission" date="2021-05" db="EMBL/GenBank/DDBJ databases">
        <authorList>
            <person name="Alioto T."/>
            <person name="Alioto T."/>
            <person name="Gomez Garrido J."/>
        </authorList>
    </citation>
    <scope>NUCLEOTIDE SEQUENCE</scope>
</reference>
<accession>A0A8D8TES0</accession>
<feature type="transmembrane region" description="Helical" evidence="1">
    <location>
        <begin position="33"/>
        <end position="53"/>
    </location>
</feature>
<feature type="transmembrane region" description="Helical" evidence="1">
    <location>
        <begin position="295"/>
        <end position="315"/>
    </location>
</feature>
<protein>
    <recommendedName>
        <fullName evidence="2">DUF7802 domain-containing protein</fullName>
    </recommendedName>
</protein>
<proteinExistence type="predicted"/>
<feature type="transmembrane region" description="Helical" evidence="1">
    <location>
        <begin position="225"/>
        <end position="247"/>
    </location>
</feature>
<feature type="domain" description="DUF7802" evidence="2">
    <location>
        <begin position="16"/>
        <end position="406"/>
    </location>
</feature>
<feature type="transmembrane region" description="Helical" evidence="1">
    <location>
        <begin position="101"/>
        <end position="121"/>
    </location>
</feature>
<dbReference type="InterPro" id="IPR056704">
    <property type="entry name" value="DUF7802"/>
</dbReference>
<dbReference type="Pfam" id="PF25085">
    <property type="entry name" value="DUF7802"/>
    <property type="match status" value="1"/>
</dbReference>
<feature type="transmembrane region" description="Helical" evidence="1">
    <location>
        <begin position="133"/>
        <end position="154"/>
    </location>
</feature>
<dbReference type="PANTHER" id="PTHR35982:SF1">
    <property type="entry name" value="SPIROCYCLASE, AVEC FAMILY"/>
    <property type="match status" value="1"/>
</dbReference>
<dbReference type="PANTHER" id="PTHR35982">
    <property type="entry name" value="AGAP005361-PA"/>
    <property type="match status" value="1"/>
</dbReference>
<evidence type="ECO:0000259" key="2">
    <source>
        <dbReference type="Pfam" id="PF25085"/>
    </source>
</evidence>
<sequence length="424" mass="49482">MDITDKNEPDMDGAWNWLIKINNIQELWERQPTYLLVQAVYLFGALMTFLHACSSKGRWPLFWCGTVCHGLVIEALCFFLPEDVADNYWHSQTPVMFLGGRLPLHIVILYPCFYYQATAAVNKFGFSIRTEPFAVALLVLLQDIPYDIIGVKFIHWSWHDTDPNLFDRTYWVPWNSYFFHLTFSASYTFWFHWLRLKLGRVGDRRDVQRDWRHMKWEIGRVPTETISFVFSSILGVVGGTVWFMIIYHPLHDILGVHTEVCFFALLAMFCLIVWRALVFGGANEKACRVIHTRDYLLLIHITVHYSIFLLLTIFAHPENEVSIGYHEQIGPCNETVMFPSAVGKLLTKRKYLCLSDYNEQYFDFHCTPYPPPPYTKWYPICGTPFTNRAEYIVLVTIPAVMAAFVFGSIYSKQKTDGRKKIKVK</sequence>
<organism evidence="3">
    <name type="scientific">Cacopsylla melanoneura</name>
    <dbReference type="NCBI Taxonomy" id="428564"/>
    <lineage>
        <taxon>Eukaryota</taxon>
        <taxon>Metazoa</taxon>
        <taxon>Ecdysozoa</taxon>
        <taxon>Arthropoda</taxon>
        <taxon>Hexapoda</taxon>
        <taxon>Insecta</taxon>
        <taxon>Pterygota</taxon>
        <taxon>Neoptera</taxon>
        <taxon>Paraneoptera</taxon>
        <taxon>Hemiptera</taxon>
        <taxon>Sternorrhyncha</taxon>
        <taxon>Psylloidea</taxon>
        <taxon>Psyllidae</taxon>
        <taxon>Psyllinae</taxon>
        <taxon>Cacopsylla</taxon>
    </lineage>
</organism>
<dbReference type="EMBL" id="HBUF01280585">
    <property type="protein sequence ID" value="CAG6687246.1"/>
    <property type="molecule type" value="Transcribed_RNA"/>
</dbReference>
<feature type="transmembrane region" description="Helical" evidence="1">
    <location>
        <begin position="391"/>
        <end position="410"/>
    </location>
</feature>
<keyword evidence="1" id="KW-0812">Transmembrane</keyword>
<keyword evidence="1" id="KW-0472">Membrane</keyword>
<dbReference type="EMBL" id="HBUF01528148">
    <property type="protein sequence ID" value="CAG6750857.1"/>
    <property type="molecule type" value="Transcribed_RNA"/>
</dbReference>
<feature type="transmembrane region" description="Helical" evidence="1">
    <location>
        <begin position="253"/>
        <end position="274"/>
    </location>
</feature>
<feature type="transmembrane region" description="Helical" evidence="1">
    <location>
        <begin position="174"/>
        <end position="194"/>
    </location>
</feature>
<name>A0A8D8TES0_9HEMI</name>